<sequence>MAKKVGQRRSQIIRSCTWNKMTELGADAFCLRDIMKAVLAK</sequence>
<dbReference type="AlphaFoldDB" id="A7ETC9"/>
<protein>
    <submittedName>
        <fullName evidence="1">Uncharacterized protein</fullName>
    </submittedName>
</protein>
<organism evidence="1 2">
    <name type="scientific">Sclerotinia sclerotiorum (strain ATCC 18683 / 1980 / Ss-1)</name>
    <name type="common">White mold</name>
    <name type="synonym">Whetzelinia sclerotiorum</name>
    <dbReference type="NCBI Taxonomy" id="665079"/>
    <lineage>
        <taxon>Eukaryota</taxon>
        <taxon>Fungi</taxon>
        <taxon>Dikarya</taxon>
        <taxon>Ascomycota</taxon>
        <taxon>Pezizomycotina</taxon>
        <taxon>Leotiomycetes</taxon>
        <taxon>Helotiales</taxon>
        <taxon>Sclerotiniaceae</taxon>
        <taxon>Sclerotinia</taxon>
    </lineage>
</organism>
<dbReference type="KEGG" id="ssl:SS1G_08584"/>
<name>A7ETC9_SCLS1</name>
<dbReference type="GeneID" id="5486874"/>
<accession>A7ETC9</accession>
<gene>
    <name evidence="1" type="ORF">SS1G_08584</name>
</gene>
<dbReference type="HOGENOM" id="CLU_3279774_0_0_1"/>
<evidence type="ECO:0000313" key="2">
    <source>
        <dbReference type="Proteomes" id="UP000001312"/>
    </source>
</evidence>
<keyword evidence="2" id="KW-1185">Reference proteome</keyword>
<dbReference type="InParanoid" id="A7ETC9"/>
<dbReference type="Proteomes" id="UP000001312">
    <property type="component" value="Unassembled WGS sequence"/>
</dbReference>
<reference evidence="2" key="1">
    <citation type="journal article" date="2011" name="PLoS Genet.">
        <title>Genomic analysis of the necrotrophic fungal pathogens Sclerotinia sclerotiorum and Botrytis cinerea.</title>
        <authorList>
            <person name="Amselem J."/>
            <person name="Cuomo C.A."/>
            <person name="van Kan J.A."/>
            <person name="Viaud M."/>
            <person name="Benito E.P."/>
            <person name="Couloux A."/>
            <person name="Coutinho P.M."/>
            <person name="de Vries R.P."/>
            <person name="Dyer P.S."/>
            <person name="Fillinger S."/>
            <person name="Fournier E."/>
            <person name="Gout L."/>
            <person name="Hahn M."/>
            <person name="Kohn L."/>
            <person name="Lapalu N."/>
            <person name="Plummer K.M."/>
            <person name="Pradier J.M."/>
            <person name="Quevillon E."/>
            <person name="Sharon A."/>
            <person name="Simon A."/>
            <person name="ten Have A."/>
            <person name="Tudzynski B."/>
            <person name="Tudzynski P."/>
            <person name="Wincker P."/>
            <person name="Andrew M."/>
            <person name="Anthouard V."/>
            <person name="Beever R.E."/>
            <person name="Beffa R."/>
            <person name="Benoit I."/>
            <person name="Bouzid O."/>
            <person name="Brault B."/>
            <person name="Chen Z."/>
            <person name="Choquer M."/>
            <person name="Collemare J."/>
            <person name="Cotton P."/>
            <person name="Danchin E.G."/>
            <person name="Da Silva C."/>
            <person name="Gautier A."/>
            <person name="Giraud C."/>
            <person name="Giraud T."/>
            <person name="Gonzalez C."/>
            <person name="Grossetete S."/>
            <person name="Guldener U."/>
            <person name="Henrissat B."/>
            <person name="Howlett B.J."/>
            <person name="Kodira C."/>
            <person name="Kretschmer M."/>
            <person name="Lappartient A."/>
            <person name="Leroch M."/>
            <person name="Levis C."/>
            <person name="Mauceli E."/>
            <person name="Neuveglise C."/>
            <person name="Oeser B."/>
            <person name="Pearson M."/>
            <person name="Poulain J."/>
            <person name="Poussereau N."/>
            <person name="Quesneville H."/>
            <person name="Rascle C."/>
            <person name="Schumacher J."/>
            <person name="Segurens B."/>
            <person name="Sexton A."/>
            <person name="Silva E."/>
            <person name="Sirven C."/>
            <person name="Soanes D.M."/>
            <person name="Talbot N.J."/>
            <person name="Templeton M."/>
            <person name="Yandava C."/>
            <person name="Yarden O."/>
            <person name="Zeng Q."/>
            <person name="Rollins J.A."/>
            <person name="Lebrun M.H."/>
            <person name="Dickman M."/>
        </authorList>
    </citation>
    <scope>NUCLEOTIDE SEQUENCE [LARGE SCALE GENOMIC DNA]</scope>
    <source>
        <strain evidence="2">ATCC 18683 / 1980 / Ss-1</strain>
    </source>
</reference>
<dbReference type="EMBL" id="CH476631">
    <property type="protein sequence ID" value="EDN92721.1"/>
    <property type="molecule type" value="Genomic_DNA"/>
</dbReference>
<proteinExistence type="predicted"/>
<dbReference type="RefSeq" id="XP_001590844.1">
    <property type="nucleotide sequence ID" value="XM_001590794.1"/>
</dbReference>
<evidence type="ECO:0000313" key="1">
    <source>
        <dbReference type="EMBL" id="EDN92721.1"/>
    </source>
</evidence>